<evidence type="ECO:0000313" key="3">
    <source>
        <dbReference type="EMBL" id="SNY73636.1"/>
    </source>
</evidence>
<keyword evidence="2" id="KW-1133">Transmembrane helix</keyword>
<reference evidence="4" key="1">
    <citation type="submission" date="2017-09" db="EMBL/GenBank/DDBJ databases">
        <authorList>
            <person name="Varghese N."/>
            <person name="Submissions S."/>
        </authorList>
    </citation>
    <scope>NUCLEOTIDE SEQUENCE [LARGE SCALE GENOMIC DNA]</scope>
    <source>
        <strain evidence="4">CGMCC 4.6857</strain>
    </source>
</reference>
<feature type="region of interest" description="Disordered" evidence="1">
    <location>
        <begin position="1"/>
        <end position="25"/>
    </location>
</feature>
<dbReference type="Proteomes" id="UP000219612">
    <property type="component" value="Unassembled WGS sequence"/>
</dbReference>
<proteinExistence type="predicted"/>
<evidence type="ECO:0000256" key="2">
    <source>
        <dbReference type="SAM" id="Phobius"/>
    </source>
</evidence>
<keyword evidence="2" id="KW-0472">Membrane</keyword>
<dbReference type="EMBL" id="OBDY01000048">
    <property type="protein sequence ID" value="SNY73636.1"/>
    <property type="molecule type" value="Genomic_DNA"/>
</dbReference>
<dbReference type="AlphaFoldDB" id="A0A285KQG1"/>
<organism evidence="3 4">
    <name type="scientific">Paractinoplanes atraurantiacus</name>
    <dbReference type="NCBI Taxonomy" id="1036182"/>
    <lineage>
        <taxon>Bacteria</taxon>
        <taxon>Bacillati</taxon>
        <taxon>Actinomycetota</taxon>
        <taxon>Actinomycetes</taxon>
        <taxon>Micromonosporales</taxon>
        <taxon>Micromonosporaceae</taxon>
        <taxon>Paractinoplanes</taxon>
    </lineage>
</organism>
<evidence type="ECO:0000256" key="1">
    <source>
        <dbReference type="SAM" id="MobiDB-lite"/>
    </source>
</evidence>
<keyword evidence="2" id="KW-0812">Transmembrane</keyword>
<keyword evidence="4" id="KW-1185">Reference proteome</keyword>
<accession>A0A285KQG1</accession>
<sequence length="80" mass="8424">MGKARTPENAPTHYIPIGSQEPPPVFVDPTGGRRRWIRRTAYGIGLLLVLALIVVWLSQLGGSAPPPGRTPGPSSAAAAR</sequence>
<name>A0A285KQG1_9ACTN</name>
<gene>
    <name evidence="3" type="ORF">SAMN05421748_1486</name>
</gene>
<feature type="transmembrane region" description="Helical" evidence="2">
    <location>
        <begin position="40"/>
        <end position="58"/>
    </location>
</feature>
<protein>
    <submittedName>
        <fullName evidence="3">Uncharacterized protein</fullName>
    </submittedName>
</protein>
<evidence type="ECO:0000313" key="4">
    <source>
        <dbReference type="Proteomes" id="UP000219612"/>
    </source>
</evidence>